<evidence type="ECO:0000313" key="2">
    <source>
        <dbReference type="Proteomes" id="UP001055879"/>
    </source>
</evidence>
<keyword evidence="2" id="KW-1185">Reference proteome</keyword>
<name>A0ACB9C6D3_ARCLA</name>
<comment type="caution">
    <text evidence="1">The sequence shown here is derived from an EMBL/GenBank/DDBJ whole genome shotgun (WGS) entry which is preliminary data.</text>
</comment>
<dbReference type="EMBL" id="CM042051">
    <property type="protein sequence ID" value="KAI3729732.1"/>
    <property type="molecule type" value="Genomic_DNA"/>
</dbReference>
<sequence length="73" mass="8804">MTNDIHLLAEKGELPTRLGSDPLRILLLQHWHRLWKKPYLDLRWMSTEEKSLTKRLQQQLPKTLIHLIILTHF</sequence>
<gene>
    <name evidence="1" type="ORF">L6452_18397</name>
</gene>
<evidence type="ECO:0000313" key="1">
    <source>
        <dbReference type="EMBL" id="KAI3729732.1"/>
    </source>
</evidence>
<reference evidence="2" key="1">
    <citation type="journal article" date="2022" name="Mol. Ecol. Resour.">
        <title>The genomes of chicory, endive, great burdock and yacon provide insights into Asteraceae palaeo-polyploidization history and plant inulin production.</title>
        <authorList>
            <person name="Fan W."/>
            <person name="Wang S."/>
            <person name="Wang H."/>
            <person name="Wang A."/>
            <person name="Jiang F."/>
            <person name="Liu H."/>
            <person name="Zhao H."/>
            <person name="Xu D."/>
            <person name="Zhang Y."/>
        </authorList>
    </citation>
    <scope>NUCLEOTIDE SEQUENCE [LARGE SCALE GENOMIC DNA]</scope>
    <source>
        <strain evidence="2">cv. Niubang</strain>
    </source>
</reference>
<dbReference type="Proteomes" id="UP001055879">
    <property type="component" value="Linkage Group LG05"/>
</dbReference>
<accession>A0ACB9C6D3</accession>
<reference evidence="1 2" key="2">
    <citation type="journal article" date="2022" name="Mol. Ecol. Resour.">
        <title>The genomes of chicory, endive, great burdock and yacon provide insights into Asteraceae paleo-polyploidization history and plant inulin production.</title>
        <authorList>
            <person name="Fan W."/>
            <person name="Wang S."/>
            <person name="Wang H."/>
            <person name="Wang A."/>
            <person name="Jiang F."/>
            <person name="Liu H."/>
            <person name="Zhao H."/>
            <person name="Xu D."/>
            <person name="Zhang Y."/>
        </authorList>
    </citation>
    <scope>NUCLEOTIDE SEQUENCE [LARGE SCALE GENOMIC DNA]</scope>
    <source>
        <strain evidence="2">cv. Niubang</strain>
    </source>
</reference>
<protein>
    <submittedName>
        <fullName evidence="1">Uncharacterized protein</fullName>
    </submittedName>
</protein>
<proteinExistence type="predicted"/>
<organism evidence="1 2">
    <name type="scientific">Arctium lappa</name>
    <name type="common">Greater burdock</name>
    <name type="synonym">Lappa major</name>
    <dbReference type="NCBI Taxonomy" id="4217"/>
    <lineage>
        <taxon>Eukaryota</taxon>
        <taxon>Viridiplantae</taxon>
        <taxon>Streptophyta</taxon>
        <taxon>Embryophyta</taxon>
        <taxon>Tracheophyta</taxon>
        <taxon>Spermatophyta</taxon>
        <taxon>Magnoliopsida</taxon>
        <taxon>eudicotyledons</taxon>
        <taxon>Gunneridae</taxon>
        <taxon>Pentapetalae</taxon>
        <taxon>asterids</taxon>
        <taxon>campanulids</taxon>
        <taxon>Asterales</taxon>
        <taxon>Asteraceae</taxon>
        <taxon>Carduoideae</taxon>
        <taxon>Cardueae</taxon>
        <taxon>Arctiinae</taxon>
        <taxon>Arctium</taxon>
    </lineage>
</organism>